<name>A0A0C5AE77_9CAUD</name>
<dbReference type="KEGG" id="vg:26516647"/>
<reference evidence="1 2" key="1">
    <citation type="submission" date="2014-11" db="EMBL/GenBank/DDBJ databases">
        <authorList>
            <person name="Fedida A."/>
            <person name="Lindell D."/>
        </authorList>
    </citation>
    <scope>NUCLEOTIDE SEQUENCE [LARGE SCALE GENOMIC DNA]</scope>
</reference>
<dbReference type="Proteomes" id="UP000032135">
    <property type="component" value="Segment"/>
</dbReference>
<proteinExistence type="predicted"/>
<dbReference type="RefSeq" id="YP_009188177.1">
    <property type="nucleotide sequence ID" value="NC_028663.1"/>
</dbReference>
<sequence>MARTVPGSGAIIQPEFNSVFGVRAVAVVNGGDGYDANDPPKLTVQNCGTPLREAVLRPIIQDNRILAVEILDPGEGYDPLRLKIDSTDEGSLGARGKVFLNETGGIDYIQMTTLGDNYFDGTSAVIEGGGGSGSELVPVTGGVTGLVITREGRNYDLNDANVVISGGGGGDGATGTVTPNQFGKVTSITLTNQGEFFETAPIVQIIGGGGKGAAANASIDLGAITSIDLTNKGNGYTNSPKVIFARDTNLIRKQRNRQSLNSVVYNLTGLISDVAPSDSTINVETTAAYPGSGKFLVGKEIVRYTGKTATSFTGLDRGINFRFDQKVILDNLQDDANGVSQYSFEVTDQVKRFVASATSRVAIVYDWDPVAHALYLTFEVDELAFIDGGNSSDKTASIQFVAGSAQSSGTGVSPHVIIDSAGNDIVTFTDPLSAILNKAFEDDDELDGVGDGIIDLVNTGTEFENDINLDGGIASSKYGIEEELGGQNITLFQAADKLYDGNSVPQLATVVTAGVLGDGDTHQSFGAIHVRNRNATAYSLNETITGQSTGVTATFKGITAGERDGEFILNVESITASNTNNKFSAGETIQGQGSGATGTHIFTEYTTRVRNEDD</sequence>
<evidence type="ECO:0000313" key="2">
    <source>
        <dbReference type="Proteomes" id="UP000032135"/>
    </source>
</evidence>
<evidence type="ECO:0000313" key="1">
    <source>
        <dbReference type="EMBL" id="AJK27529.1"/>
    </source>
</evidence>
<protein>
    <submittedName>
        <fullName evidence="1">Uncharacterized protein</fullName>
    </submittedName>
</protein>
<dbReference type="GeneID" id="26516647"/>
<accession>A0A0C5AE77</accession>
<dbReference type="EMBL" id="KP211958">
    <property type="protein sequence ID" value="AJK27529.1"/>
    <property type="molecule type" value="Genomic_DNA"/>
</dbReference>
<keyword evidence="2" id="KW-1185">Reference proteome</keyword>
<gene>
    <name evidence="1" type="ORF">PTIM40_102</name>
</gene>
<dbReference type="OrthoDB" id="6098at10239"/>
<organism evidence="1 2">
    <name type="scientific">Cyanophage P-TIM40</name>
    <dbReference type="NCBI Taxonomy" id="1589733"/>
    <lineage>
        <taxon>Viruses</taxon>
        <taxon>Duplodnaviria</taxon>
        <taxon>Heunggongvirae</taxon>
        <taxon>Uroviricota</taxon>
        <taxon>Caudoviricetes</taxon>
        <taxon>Pantevenvirales</taxon>
        <taxon>Kyanoviridae</taxon>
        <taxon>Libanvirus</taxon>
        <taxon>Libanvirus ptim40</taxon>
    </lineage>
</organism>